<dbReference type="RefSeq" id="WP_190299821.1">
    <property type="nucleotide sequence ID" value="NZ_CP061174.1"/>
</dbReference>
<organism evidence="1 2">
    <name type="scientific">Paenibacillus peoriae</name>
    <dbReference type="NCBI Taxonomy" id="59893"/>
    <lineage>
        <taxon>Bacteria</taxon>
        <taxon>Bacillati</taxon>
        <taxon>Bacillota</taxon>
        <taxon>Bacilli</taxon>
        <taxon>Bacillales</taxon>
        <taxon>Paenibacillaceae</taxon>
        <taxon>Paenibacillus</taxon>
    </lineage>
</organism>
<keyword evidence="1" id="KW-0614">Plasmid</keyword>
<sequence length="152" mass="16706">MADVREYTERISVTAYELNLIVRAQQVTVDAANQKASESWIRKQLTAIAGEANTIFALAFATRTAVGVALGLATLLAGPLATNYFLNSITTGLNATSRHASWFNVNTNKYKRIEFEAAFVEYSNAGGTTRYITQAGPIDRMQRLDGTWIYSS</sequence>
<protein>
    <submittedName>
        <fullName evidence="1">Uncharacterized protein</fullName>
    </submittedName>
</protein>
<dbReference type="EMBL" id="CP061174">
    <property type="protein sequence ID" value="QNR70514.1"/>
    <property type="molecule type" value="Genomic_DNA"/>
</dbReference>
<dbReference type="AlphaFoldDB" id="A0A7H0YHF6"/>
<evidence type="ECO:0000313" key="1">
    <source>
        <dbReference type="EMBL" id="QNR70514.1"/>
    </source>
</evidence>
<dbReference type="Proteomes" id="UP000516384">
    <property type="component" value="Plasmid pPlas2"/>
</dbReference>
<evidence type="ECO:0000313" key="2">
    <source>
        <dbReference type="Proteomes" id="UP000516384"/>
    </source>
</evidence>
<accession>A0A7H0YHF6</accession>
<proteinExistence type="predicted"/>
<geneLocation type="plasmid" evidence="1 2">
    <name>pPlas2</name>
</geneLocation>
<reference evidence="1 2" key="1">
    <citation type="submission" date="2020-09" db="EMBL/GenBank/DDBJ databases">
        <title>Characterization of Paenibacillus peoriae strain ZF390 with broad-spectrum antimicrobial activity as a potential biocontrol agent.</title>
        <authorList>
            <person name="Li L."/>
            <person name="Zhao Y."/>
            <person name="Li B."/>
            <person name="Xie X."/>
        </authorList>
    </citation>
    <scope>NUCLEOTIDE SEQUENCE [LARGE SCALE GENOMIC DNA]</scope>
    <source>
        <strain evidence="1 2">ZF390</strain>
        <plasmid evidence="1 2">pPlas2</plasmid>
    </source>
</reference>
<name>A0A7H0YHF6_9BACL</name>
<gene>
    <name evidence="1" type="ORF">IAQ67_29215</name>
</gene>